<comment type="caution">
    <text evidence="1">The sequence shown here is derived from an EMBL/GenBank/DDBJ whole genome shotgun (WGS) entry which is preliminary data.</text>
</comment>
<name>A0ABS8C1K2_9ALTE</name>
<accession>A0ABS8C1K2</accession>
<organism evidence="1 2">
    <name type="scientific">Alishewanella maricola</name>
    <dbReference type="NCBI Taxonomy" id="2795740"/>
    <lineage>
        <taxon>Bacteria</taxon>
        <taxon>Pseudomonadati</taxon>
        <taxon>Pseudomonadota</taxon>
        <taxon>Gammaproteobacteria</taxon>
        <taxon>Alteromonadales</taxon>
        <taxon>Alteromonadaceae</taxon>
        <taxon>Alishewanella</taxon>
    </lineage>
</organism>
<dbReference type="RefSeq" id="WP_226750264.1">
    <property type="nucleotide sequence ID" value="NZ_JAEINI020000002.1"/>
</dbReference>
<evidence type="ECO:0000313" key="1">
    <source>
        <dbReference type="EMBL" id="MCB5226178.1"/>
    </source>
</evidence>
<reference evidence="1 2" key="1">
    <citation type="submission" date="2021-10" db="EMBL/GenBank/DDBJ databases">
        <title>Alishewanella koreense sp. nov. isolated from seawater of southwestern coast in South Korea and the proposal for the reclassification of Rheinheimera perlucida and Rheinheimera tuosuensis as Arsukibacterium perlucida and Arsukibacterium tuosuensis.</title>
        <authorList>
            <person name="Kim K.H."/>
            <person name="Ruan W."/>
            <person name="Kim K.R."/>
            <person name="Baek J.H."/>
            <person name="Jeon C.O."/>
        </authorList>
    </citation>
    <scope>NUCLEOTIDE SEQUENCE [LARGE SCALE GENOMIC DNA]</scope>
    <source>
        <strain evidence="1 2">16-MA</strain>
    </source>
</reference>
<dbReference type="Proteomes" id="UP000633814">
    <property type="component" value="Unassembled WGS sequence"/>
</dbReference>
<proteinExistence type="predicted"/>
<gene>
    <name evidence="1" type="ORF">JAO78_005050</name>
</gene>
<evidence type="ECO:0000313" key="2">
    <source>
        <dbReference type="Proteomes" id="UP000633814"/>
    </source>
</evidence>
<sequence>MIIDTLTVPDMPWINEYSWSSRTANAQYASSGALIVEVAQRQVGRPIVLQDDMLTRATVNALVTHADATPGEFDITLGDGREFTVMWDFAAGPISAEPLQAETDPDNTSFLMGVTLRFMTI</sequence>
<protein>
    <submittedName>
        <fullName evidence="1">Uncharacterized protein</fullName>
    </submittedName>
</protein>
<dbReference type="EMBL" id="JAEINI020000002">
    <property type="protein sequence ID" value="MCB5226178.1"/>
    <property type="molecule type" value="Genomic_DNA"/>
</dbReference>
<keyword evidence="2" id="KW-1185">Reference proteome</keyword>